<evidence type="ECO:0000313" key="1">
    <source>
        <dbReference type="EMBL" id="KAL1514927.1"/>
    </source>
</evidence>
<reference evidence="1 2" key="1">
    <citation type="journal article" date="2024" name="Science">
        <title>Giant polyketide synthase enzymes in the biosynthesis of giant marine polyether toxins.</title>
        <authorList>
            <person name="Fallon T.R."/>
            <person name="Shende V.V."/>
            <person name="Wierzbicki I.H."/>
            <person name="Pendleton A.L."/>
            <person name="Watervoot N.F."/>
            <person name="Auber R.P."/>
            <person name="Gonzalez D.J."/>
            <person name="Wisecaver J.H."/>
            <person name="Moore B.S."/>
        </authorList>
    </citation>
    <scope>NUCLEOTIDE SEQUENCE [LARGE SCALE GENOMIC DNA]</scope>
    <source>
        <strain evidence="1 2">12B1</strain>
    </source>
</reference>
<evidence type="ECO:0000313" key="2">
    <source>
        <dbReference type="Proteomes" id="UP001515480"/>
    </source>
</evidence>
<name>A0AB34J680_PRYPA</name>
<accession>A0AB34J680</accession>
<keyword evidence="2" id="KW-1185">Reference proteome</keyword>
<comment type="caution">
    <text evidence="1">The sequence shown here is derived from an EMBL/GenBank/DDBJ whole genome shotgun (WGS) entry which is preliminary data.</text>
</comment>
<sequence length="198" mass="20656">MSSPQRFDELRKQAQLTVDFYAAAVPVLLALEPQASVLHGFGHPGGGAVGSQSVGLPVTILDNATSPKGSPDLQDSVKWFGSPSNMKVPVNVVHGDALSDAARSAAASKHPSHPLCVANLDTPPCTPVSNVTALNPSRAGPSADVHHCLLSCLARCEEELRVHSRPYFVETTPGGVNSIGRASSCIVRGLDFALRTCA</sequence>
<gene>
    <name evidence="1" type="ORF">AB1Y20_004006</name>
</gene>
<proteinExistence type="predicted"/>
<dbReference type="Proteomes" id="UP001515480">
    <property type="component" value="Unassembled WGS sequence"/>
</dbReference>
<dbReference type="EMBL" id="JBGBPQ010000012">
    <property type="protein sequence ID" value="KAL1514927.1"/>
    <property type="molecule type" value="Genomic_DNA"/>
</dbReference>
<organism evidence="1 2">
    <name type="scientific">Prymnesium parvum</name>
    <name type="common">Toxic golden alga</name>
    <dbReference type="NCBI Taxonomy" id="97485"/>
    <lineage>
        <taxon>Eukaryota</taxon>
        <taxon>Haptista</taxon>
        <taxon>Haptophyta</taxon>
        <taxon>Prymnesiophyceae</taxon>
        <taxon>Prymnesiales</taxon>
        <taxon>Prymnesiaceae</taxon>
        <taxon>Prymnesium</taxon>
    </lineage>
</organism>
<dbReference type="AlphaFoldDB" id="A0AB34J680"/>
<protein>
    <submittedName>
        <fullName evidence="1">Uncharacterized protein</fullName>
    </submittedName>
</protein>